<dbReference type="Proteomes" id="UP000799772">
    <property type="component" value="Unassembled WGS sequence"/>
</dbReference>
<evidence type="ECO:0000313" key="2">
    <source>
        <dbReference type="EMBL" id="KAF2099915.1"/>
    </source>
</evidence>
<reference evidence="2" key="1">
    <citation type="journal article" date="2020" name="Stud. Mycol.">
        <title>101 Dothideomycetes genomes: a test case for predicting lifestyles and emergence of pathogens.</title>
        <authorList>
            <person name="Haridas S."/>
            <person name="Albert R."/>
            <person name="Binder M."/>
            <person name="Bloem J."/>
            <person name="Labutti K."/>
            <person name="Salamov A."/>
            <person name="Andreopoulos B."/>
            <person name="Baker S."/>
            <person name="Barry K."/>
            <person name="Bills G."/>
            <person name="Bluhm B."/>
            <person name="Cannon C."/>
            <person name="Castanera R."/>
            <person name="Culley D."/>
            <person name="Daum C."/>
            <person name="Ezra D."/>
            <person name="Gonzalez J."/>
            <person name="Henrissat B."/>
            <person name="Kuo A."/>
            <person name="Liang C."/>
            <person name="Lipzen A."/>
            <person name="Lutzoni F."/>
            <person name="Magnuson J."/>
            <person name="Mondo S."/>
            <person name="Nolan M."/>
            <person name="Ohm R."/>
            <person name="Pangilinan J."/>
            <person name="Park H.-J."/>
            <person name="Ramirez L."/>
            <person name="Alfaro M."/>
            <person name="Sun H."/>
            <person name="Tritt A."/>
            <person name="Yoshinaga Y."/>
            <person name="Zwiers L.-H."/>
            <person name="Turgeon B."/>
            <person name="Goodwin S."/>
            <person name="Spatafora J."/>
            <person name="Crous P."/>
            <person name="Grigoriev I."/>
        </authorList>
    </citation>
    <scope>NUCLEOTIDE SEQUENCE</scope>
    <source>
        <strain evidence="2">CBS 133067</strain>
    </source>
</reference>
<evidence type="ECO:0000256" key="1">
    <source>
        <dbReference type="SAM" id="MobiDB-lite"/>
    </source>
</evidence>
<dbReference type="AlphaFoldDB" id="A0A9P4IIJ1"/>
<proteinExistence type="predicted"/>
<keyword evidence="3" id="KW-1185">Reference proteome</keyword>
<organism evidence="2 3">
    <name type="scientific">Rhizodiscina lignyota</name>
    <dbReference type="NCBI Taxonomy" id="1504668"/>
    <lineage>
        <taxon>Eukaryota</taxon>
        <taxon>Fungi</taxon>
        <taxon>Dikarya</taxon>
        <taxon>Ascomycota</taxon>
        <taxon>Pezizomycotina</taxon>
        <taxon>Dothideomycetes</taxon>
        <taxon>Pleosporomycetidae</taxon>
        <taxon>Aulographales</taxon>
        <taxon>Rhizodiscinaceae</taxon>
        <taxon>Rhizodiscina</taxon>
    </lineage>
</organism>
<protein>
    <submittedName>
        <fullName evidence="2">Uncharacterized protein</fullName>
    </submittedName>
</protein>
<feature type="region of interest" description="Disordered" evidence="1">
    <location>
        <begin position="294"/>
        <end position="345"/>
    </location>
</feature>
<sequence length="345" mass="37960">MGVGARHIWDEQAESDSSADDSDQDDWVGNEGAELFQIDLEGDVPTRQSSSSSERQPEPRATESNTPHRKWWAQTCDEIHSVPWEQTKLELERLSRQRAIHKWNFRGSSCGRGDKTLAKMDTNFHSKIAKHGRPGRSRSWADIDSPSFGRYKGSSSAAAASVRSRNDGKPSRYPEFGGIEQASLQLAGAPIVGATQPSEEGQKTRSSGSSTSPGELGPLVVRKRPRVASGSRKTLVRDALNQGLFSRASQKLQMSEVDRADDNAYDADSESELPQSEMPFDTPILEKCWRCGRTANPDRQRGVPVSSKSKERVSLLSPFDLDGSQTPAKPHLPPRTGPIWIGPEP</sequence>
<comment type="caution">
    <text evidence="2">The sequence shown here is derived from an EMBL/GenBank/DDBJ whole genome shotgun (WGS) entry which is preliminary data.</text>
</comment>
<evidence type="ECO:0000313" key="3">
    <source>
        <dbReference type="Proteomes" id="UP000799772"/>
    </source>
</evidence>
<feature type="region of interest" description="Disordered" evidence="1">
    <location>
        <begin position="1"/>
        <end position="70"/>
    </location>
</feature>
<gene>
    <name evidence="2" type="ORF">NA57DRAFT_55848</name>
</gene>
<name>A0A9P4IIJ1_9PEZI</name>
<accession>A0A9P4IIJ1</accession>
<feature type="compositionally biased region" description="Polar residues" evidence="1">
    <location>
        <begin position="195"/>
        <end position="213"/>
    </location>
</feature>
<dbReference type="EMBL" id="ML978125">
    <property type="protein sequence ID" value="KAF2099915.1"/>
    <property type="molecule type" value="Genomic_DNA"/>
</dbReference>
<feature type="region of interest" description="Disordered" evidence="1">
    <location>
        <begin position="128"/>
        <end position="176"/>
    </location>
</feature>
<feature type="compositionally biased region" description="Acidic residues" evidence="1">
    <location>
        <begin position="11"/>
        <end position="28"/>
    </location>
</feature>
<feature type="region of interest" description="Disordered" evidence="1">
    <location>
        <begin position="195"/>
        <end position="233"/>
    </location>
</feature>